<dbReference type="PANTHER" id="PTHR43750:SF3">
    <property type="entry name" value="UDP-GLUCOSE 6-DEHYDROGENASE TUAD"/>
    <property type="match status" value="1"/>
</dbReference>
<dbReference type="AlphaFoldDB" id="A0A0G1S6V1"/>
<protein>
    <submittedName>
        <fullName evidence="4">UDP-glucose/GDP-mannose dehydrogenase dimerization</fullName>
    </submittedName>
</protein>
<accession>A0A0G1S6V1</accession>
<dbReference type="GO" id="GO:0051287">
    <property type="term" value="F:NAD binding"/>
    <property type="evidence" value="ECO:0007669"/>
    <property type="project" value="InterPro"/>
</dbReference>
<dbReference type="InterPro" id="IPR008927">
    <property type="entry name" value="6-PGluconate_DH-like_C_sf"/>
</dbReference>
<evidence type="ECO:0000259" key="3">
    <source>
        <dbReference type="Pfam" id="PF03721"/>
    </source>
</evidence>
<dbReference type="Pfam" id="PF03721">
    <property type="entry name" value="UDPG_MGDP_dh_N"/>
    <property type="match status" value="1"/>
</dbReference>
<dbReference type="SUPFAM" id="SSF51735">
    <property type="entry name" value="NAD(P)-binding Rossmann-fold domains"/>
    <property type="match status" value="1"/>
</dbReference>
<evidence type="ECO:0000256" key="1">
    <source>
        <dbReference type="ARBA" id="ARBA00006601"/>
    </source>
</evidence>
<gene>
    <name evidence="4" type="ORF">UX87_C0001G0002</name>
</gene>
<dbReference type="InterPro" id="IPR036291">
    <property type="entry name" value="NAD(P)-bd_dom_sf"/>
</dbReference>
<feature type="domain" description="UDP-glucose/GDP-mannose dehydrogenase dimerisation" evidence="2">
    <location>
        <begin position="164"/>
        <end position="263"/>
    </location>
</feature>
<feature type="domain" description="UDP-glucose/GDP-mannose dehydrogenase N-terminal" evidence="3">
    <location>
        <begin position="46"/>
        <end position="145"/>
    </location>
</feature>
<dbReference type="InterPro" id="IPR014026">
    <property type="entry name" value="UDP-Glc/GDP-Man_DH_dimer"/>
</dbReference>
<evidence type="ECO:0000313" key="4">
    <source>
        <dbReference type="EMBL" id="KKU65091.1"/>
    </source>
</evidence>
<evidence type="ECO:0000313" key="5">
    <source>
        <dbReference type="Proteomes" id="UP000034364"/>
    </source>
</evidence>
<dbReference type="Proteomes" id="UP000034364">
    <property type="component" value="Unassembled WGS sequence"/>
</dbReference>
<comment type="similarity">
    <text evidence="1">Belongs to the UDP-glucose/GDP-mannose dehydrogenase family.</text>
</comment>
<dbReference type="GO" id="GO:0016616">
    <property type="term" value="F:oxidoreductase activity, acting on the CH-OH group of donors, NAD or NADP as acceptor"/>
    <property type="evidence" value="ECO:0007669"/>
    <property type="project" value="InterPro"/>
</dbReference>
<dbReference type="EMBL" id="LCNV01000001">
    <property type="protein sequence ID" value="KKU65091.1"/>
    <property type="molecule type" value="Genomic_DNA"/>
</dbReference>
<reference evidence="4 5" key="1">
    <citation type="journal article" date="2015" name="Nature">
        <title>rRNA introns, odd ribosomes, and small enigmatic genomes across a large radiation of phyla.</title>
        <authorList>
            <person name="Brown C.T."/>
            <person name="Hug L.A."/>
            <person name="Thomas B.C."/>
            <person name="Sharon I."/>
            <person name="Castelle C.J."/>
            <person name="Singh A."/>
            <person name="Wilkins M.J."/>
            <person name="Williams K.H."/>
            <person name="Banfield J.F."/>
        </authorList>
    </citation>
    <scope>NUCLEOTIDE SEQUENCE [LARGE SCALE GENOMIC DNA]</scope>
</reference>
<name>A0A0G1S6V1_9BACT</name>
<sequence>MNPGLSYYKTIGVIGHLGMVGGTTYRYFKDSSQEVYGFDLRDQKDKKKAFSSELVFVCVPTPYHWDGRGYDGSIVEKVLKMIPEGRTVVVKSTISIGTTDKLQKSNPKLKVLFNPEFLSEATCDIDFRNPDRQFVGYTDKSYTEATKVLNMLPESPYGIILPAKEAELLKYINNMHGVLEVLESNHYWEVCQKEKLDYERVIKAAVASKWVGSVMGRQYRTIWHRGARGVKGKCFPKDLNAWIDYCNTRGIPVELLSAARKMNLRILKEQKLTESKAENL</sequence>
<dbReference type="Pfam" id="PF00984">
    <property type="entry name" value="UDPG_MGDP_dh"/>
    <property type="match status" value="1"/>
</dbReference>
<dbReference type="PANTHER" id="PTHR43750">
    <property type="entry name" value="UDP-GLUCOSE 6-DEHYDROGENASE TUAD"/>
    <property type="match status" value="1"/>
</dbReference>
<organism evidence="4 5">
    <name type="scientific">Candidatus Amesbacteria bacterium GW2011_GWA1_47_16</name>
    <dbReference type="NCBI Taxonomy" id="1618353"/>
    <lineage>
        <taxon>Bacteria</taxon>
        <taxon>Candidatus Amesiibacteriota</taxon>
    </lineage>
</organism>
<proteinExistence type="inferred from homology"/>
<dbReference type="SUPFAM" id="SSF48179">
    <property type="entry name" value="6-phosphogluconate dehydrogenase C-terminal domain-like"/>
    <property type="match status" value="1"/>
</dbReference>
<evidence type="ECO:0000259" key="2">
    <source>
        <dbReference type="Pfam" id="PF00984"/>
    </source>
</evidence>
<dbReference type="InterPro" id="IPR001732">
    <property type="entry name" value="UDP-Glc/GDP-Man_DH_N"/>
</dbReference>
<comment type="caution">
    <text evidence="4">The sequence shown here is derived from an EMBL/GenBank/DDBJ whole genome shotgun (WGS) entry which is preliminary data.</text>
</comment>
<dbReference type="InterPro" id="IPR013328">
    <property type="entry name" value="6PGD_dom2"/>
</dbReference>
<dbReference type="Gene3D" id="3.40.50.720">
    <property type="entry name" value="NAD(P)-binding Rossmann-like Domain"/>
    <property type="match status" value="1"/>
</dbReference>
<dbReference type="Gene3D" id="1.10.1040.10">
    <property type="entry name" value="N-(1-d-carboxylethyl)-l-norvaline Dehydrogenase, domain 2"/>
    <property type="match status" value="1"/>
</dbReference>